<dbReference type="Proteomes" id="UP001055072">
    <property type="component" value="Unassembled WGS sequence"/>
</dbReference>
<proteinExistence type="predicted"/>
<keyword evidence="2" id="KW-1185">Reference proteome</keyword>
<evidence type="ECO:0000313" key="1">
    <source>
        <dbReference type="EMBL" id="KAI0089033.1"/>
    </source>
</evidence>
<comment type="caution">
    <text evidence="1">The sequence shown here is derived from an EMBL/GenBank/DDBJ whole genome shotgun (WGS) entry which is preliminary data.</text>
</comment>
<organism evidence="1 2">
    <name type="scientific">Irpex rosettiformis</name>
    <dbReference type="NCBI Taxonomy" id="378272"/>
    <lineage>
        <taxon>Eukaryota</taxon>
        <taxon>Fungi</taxon>
        <taxon>Dikarya</taxon>
        <taxon>Basidiomycota</taxon>
        <taxon>Agaricomycotina</taxon>
        <taxon>Agaricomycetes</taxon>
        <taxon>Polyporales</taxon>
        <taxon>Irpicaceae</taxon>
        <taxon>Irpex</taxon>
    </lineage>
</organism>
<protein>
    <submittedName>
        <fullName evidence="1">Uncharacterized protein</fullName>
    </submittedName>
</protein>
<evidence type="ECO:0000313" key="2">
    <source>
        <dbReference type="Proteomes" id="UP001055072"/>
    </source>
</evidence>
<reference evidence="1" key="1">
    <citation type="journal article" date="2021" name="Environ. Microbiol.">
        <title>Gene family expansions and transcriptome signatures uncover fungal adaptations to wood decay.</title>
        <authorList>
            <person name="Hage H."/>
            <person name="Miyauchi S."/>
            <person name="Viragh M."/>
            <person name="Drula E."/>
            <person name="Min B."/>
            <person name="Chaduli D."/>
            <person name="Navarro D."/>
            <person name="Favel A."/>
            <person name="Norest M."/>
            <person name="Lesage-Meessen L."/>
            <person name="Balint B."/>
            <person name="Merenyi Z."/>
            <person name="de Eugenio L."/>
            <person name="Morin E."/>
            <person name="Martinez A.T."/>
            <person name="Baldrian P."/>
            <person name="Stursova M."/>
            <person name="Martinez M.J."/>
            <person name="Novotny C."/>
            <person name="Magnuson J.K."/>
            <person name="Spatafora J.W."/>
            <person name="Maurice S."/>
            <person name="Pangilinan J."/>
            <person name="Andreopoulos W."/>
            <person name="LaButti K."/>
            <person name="Hundley H."/>
            <person name="Na H."/>
            <person name="Kuo A."/>
            <person name="Barry K."/>
            <person name="Lipzen A."/>
            <person name="Henrissat B."/>
            <person name="Riley R."/>
            <person name="Ahrendt S."/>
            <person name="Nagy L.G."/>
            <person name="Grigoriev I.V."/>
            <person name="Martin F."/>
            <person name="Rosso M.N."/>
        </authorList>
    </citation>
    <scope>NUCLEOTIDE SEQUENCE</scope>
    <source>
        <strain evidence="1">CBS 384.51</strain>
    </source>
</reference>
<gene>
    <name evidence="1" type="ORF">BDY19DRAFT_947657</name>
</gene>
<dbReference type="EMBL" id="MU274912">
    <property type="protein sequence ID" value="KAI0089033.1"/>
    <property type="molecule type" value="Genomic_DNA"/>
</dbReference>
<accession>A0ACB8U468</accession>
<name>A0ACB8U468_9APHY</name>
<sequence>MRFISGKTETTVKVGMFGNLMSFSAGMRGCIGWRFALIEMQVVLATLVEKFEFSLASETEILRMPVTLMSPMVKGKLQEGVMMPLMVRSLE</sequence>